<organism evidence="2 3">
    <name type="scientific">Paraphoma chrysanthemicola</name>
    <dbReference type="NCBI Taxonomy" id="798071"/>
    <lineage>
        <taxon>Eukaryota</taxon>
        <taxon>Fungi</taxon>
        <taxon>Dikarya</taxon>
        <taxon>Ascomycota</taxon>
        <taxon>Pezizomycotina</taxon>
        <taxon>Dothideomycetes</taxon>
        <taxon>Pleosporomycetidae</taxon>
        <taxon>Pleosporales</taxon>
        <taxon>Pleosporineae</taxon>
        <taxon>Phaeosphaeriaceae</taxon>
        <taxon>Paraphoma</taxon>
    </lineage>
</organism>
<dbReference type="Gene3D" id="3.60.15.10">
    <property type="entry name" value="Ribonuclease Z/Hydroxyacylglutathione hydrolase-like"/>
    <property type="match status" value="1"/>
</dbReference>
<evidence type="ECO:0000313" key="3">
    <source>
        <dbReference type="Proteomes" id="UP000813461"/>
    </source>
</evidence>
<reference evidence="2" key="1">
    <citation type="journal article" date="2021" name="Nat. Commun.">
        <title>Genetic determinants of endophytism in the Arabidopsis root mycobiome.</title>
        <authorList>
            <person name="Mesny F."/>
            <person name="Miyauchi S."/>
            <person name="Thiergart T."/>
            <person name="Pickel B."/>
            <person name="Atanasova L."/>
            <person name="Karlsson M."/>
            <person name="Huettel B."/>
            <person name="Barry K.W."/>
            <person name="Haridas S."/>
            <person name="Chen C."/>
            <person name="Bauer D."/>
            <person name="Andreopoulos W."/>
            <person name="Pangilinan J."/>
            <person name="LaButti K."/>
            <person name="Riley R."/>
            <person name="Lipzen A."/>
            <person name="Clum A."/>
            <person name="Drula E."/>
            <person name="Henrissat B."/>
            <person name="Kohler A."/>
            <person name="Grigoriev I.V."/>
            <person name="Martin F.M."/>
            <person name="Hacquard S."/>
        </authorList>
    </citation>
    <scope>NUCLEOTIDE SEQUENCE</scope>
    <source>
        <strain evidence="2">MPI-SDFR-AT-0120</strain>
    </source>
</reference>
<dbReference type="AlphaFoldDB" id="A0A8K0W0C8"/>
<dbReference type="EMBL" id="JAGMVJ010000006">
    <property type="protein sequence ID" value="KAH7089465.1"/>
    <property type="molecule type" value="Genomic_DNA"/>
</dbReference>
<dbReference type="PANTHER" id="PTHR42951">
    <property type="entry name" value="METALLO-BETA-LACTAMASE DOMAIN-CONTAINING"/>
    <property type="match status" value="1"/>
</dbReference>
<proteinExistence type="predicted"/>
<protein>
    <submittedName>
        <fullName evidence="2">Beta-lactamase domain-containing protein</fullName>
    </submittedName>
</protein>
<dbReference type="PANTHER" id="PTHR42951:SF4">
    <property type="entry name" value="ACYL-COENZYME A THIOESTERASE MBLAC2"/>
    <property type="match status" value="1"/>
</dbReference>
<evidence type="ECO:0000313" key="2">
    <source>
        <dbReference type="EMBL" id="KAH7089465.1"/>
    </source>
</evidence>
<gene>
    <name evidence="2" type="ORF">FB567DRAFT_520808</name>
</gene>
<sequence length="302" mass="33799">MKTANLRRPGHELDTLRVYEPYPGIFAYYDGRTGDRYHSETPNWLDDGAFTLGVCTYSIVDGTDALIFDAGITIDIARFMLNHVMGLGVTNTTMVYSHFHNDHISGASALGDTTIVGHSLTKSTVEERKEALAHDDPPIQAVSPSVSYDETMVLSIGSRTVELHHFDIHTPDGTALYMPKERLLFVGDMLEDTATFIDDPTTLPRHQDELNRMAQFSISRILPAHGSPDRISTGGYNALFIDATLRYIQAVSEPVEVPIAWEQQLREVVAADLEAGNLIYFEMYEKVHGENVRKIRQSREVK</sequence>
<evidence type="ECO:0000259" key="1">
    <source>
        <dbReference type="SMART" id="SM00849"/>
    </source>
</evidence>
<name>A0A8K0W0C8_9PLEO</name>
<keyword evidence="3" id="KW-1185">Reference proteome</keyword>
<dbReference type="InterPro" id="IPR050855">
    <property type="entry name" value="NDM-1-like"/>
</dbReference>
<dbReference type="OrthoDB" id="536211at2759"/>
<comment type="caution">
    <text evidence="2">The sequence shown here is derived from an EMBL/GenBank/DDBJ whole genome shotgun (WGS) entry which is preliminary data.</text>
</comment>
<dbReference type="Pfam" id="PF00753">
    <property type="entry name" value="Lactamase_B"/>
    <property type="match status" value="1"/>
</dbReference>
<dbReference type="Proteomes" id="UP000813461">
    <property type="component" value="Unassembled WGS sequence"/>
</dbReference>
<dbReference type="InterPro" id="IPR001279">
    <property type="entry name" value="Metallo-B-lactamas"/>
</dbReference>
<dbReference type="InterPro" id="IPR036866">
    <property type="entry name" value="RibonucZ/Hydroxyglut_hydro"/>
</dbReference>
<accession>A0A8K0W0C8</accession>
<dbReference type="SMART" id="SM00849">
    <property type="entry name" value="Lactamase_B"/>
    <property type="match status" value="1"/>
</dbReference>
<feature type="domain" description="Metallo-beta-lactamase" evidence="1">
    <location>
        <begin position="53"/>
        <end position="225"/>
    </location>
</feature>
<dbReference type="SUPFAM" id="SSF56281">
    <property type="entry name" value="Metallo-hydrolase/oxidoreductase"/>
    <property type="match status" value="1"/>
</dbReference>